<dbReference type="Proteomes" id="UP001321473">
    <property type="component" value="Unassembled WGS sequence"/>
</dbReference>
<accession>A0AAQ4EC47</accession>
<feature type="region of interest" description="Disordered" evidence="1">
    <location>
        <begin position="1"/>
        <end position="27"/>
    </location>
</feature>
<evidence type="ECO:0000313" key="3">
    <source>
        <dbReference type="EMBL" id="KAK8772254.1"/>
    </source>
</evidence>
<dbReference type="EMBL" id="JARKHS020018593">
    <property type="protein sequence ID" value="KAK8772254.1"/>
    <property type="molecule type" value="Genomic_DNA"/>
</dbReference>
<keyword evidence="4" id="KW-1185">Reference proteome</keyword>
<sequence length="339" mass="38614">MHSLYTNRGEEEKTEKRREMLPTLETRAHDERVQKLVTALREVGPASHHLALRPTCSECRRRDRHWAALNSNSQQQEQKRGTAADITDVGGRAEKKRIARCLFDGGSQRSFVTKQLSRELNLEVTGEEVTTYPFGGSANVMTEKQRRVRVWLRSQYSRKEDWFEALEIEDVCSNEILLPENAVEKSELADFELADVSVPPARKITREIEILIGADYYFTVVHTEMRSVQGALVALKTDFGWTLQGPIARSASGVSCSTAPVLRTNVCDKEASLSDELRAFWELESLGIASSRCLLGKEEELVREEFNRSLTLIDGYYEASLPWKPRASKQRSYSKRTPW</sequence>
<name>A0AAQ4EC47_AMBAM</name>
<organism evidence="3 4">
    <name type="scientific">Amblyomma americanum</name>
    <name type="common">Lone star tick</name>
    <dbReference type="NCBI Taxonomy" id="6943"/>
    <lineage>
        <taxon>Eukaryota</taxon>
        <taxon>Metazoa</taxon>
        <taxon>Ecdysozoa</taxon>
        <taxon>Arthropoda</taxon>
        <taxon>Chelicerata</taxon>
        <taxon>Arachnida</taxon>
        <taxon>Acari</taxon>
        <taxon>Parasitiformes</taxon>
        <taxon>Ixodida</taxon>
        <taxon>Ixodoidea</taxon>
        <taxon>Ixodidae</taxon>
        <taxon>Amblyomminae</taxon>
        <taxon>Amblyomma</taxon>
    </lineage>
</organism>
<comment type="caution">
    <text evidence="3">The sequence shown here is derived from an EMBL/GenBank/DDBJ whole genome shotgun (WGS) entry which is preliminary data.</text>
</comment>
<dbReference type="InterPro" id="IPR008737">
    <property type="entry name" value="DUF1758"/>
</dbReference>
<evidence type="ECO:0000256" key="1">
    <source>
        <dbReference type="SAM" id="MobiDB-lite"/>
    </source>
</evidence>
<proteinExistence type="predicted"/>
<gene>
    <name evidence="3" type="ORF">V5799_024502</name>
</gene>
<protein>
    <recommendedName>
        <fullName evidence="2">DUF1758 domain-containing protein</fullName>
    </recommendedName>
</protein>
<dbReference type="AlphaFoldDB" id="A0AAQ4EC47"/>
<evidence type="ECO:0000259" key="2">
    <source>
        <dbReference type="Pfam" id="PF05585"/>
    </source>
</evidence>
<dbReference type="Pfam" id="PF05585">
    <property type="entry name" value="DUF1758"/>
    <property type="match status" value="1"/>
</dbReference>
<feature type="domain" description="DUF1758" evidence="2">
    <location>
        <begin position="95"/>
        <end position="221"/>
    </location>
</feature>
<reference evidence="3 4" key="1">
    <citation type="journal article" date="2023" name="Arcadia Sci">
        <title>De novo assembly of a long-read Amblyomma americanum tick genome.</title>
        <authorList>
            <person name="Chou S."/>
            <person name="Poskanzer K.E."/>
            <person name="Rollins M."/>
            <person name="Thuy-Boun P.S."/>
        </authorList>
    </citation>
    <scope>NUCLEOTIDE SEQUENCE [LARGE SCALE GENOMIC DNA]</scope>
    <source>
        <strain evidence="3">F_SG_1</strain>
        <tissue evidence="3">Salivary glands</tissue>
    </source>
</reference>
<feature type="compositionally biased region" description="Basic and acidic residues" evidence="1">
    <location>
        <begin position="8"/>
        <end position="27"/>
    </location>
</feature>
<evidence type="ECO:0000313" key="4">
    <source>
        <dbReference type="Proteomes" id="UP001321473"/>
    </source>
</evidence>